<dbReference type="EnsemblPlants" id="OB02G32260.1">
    <property type="protein sequence ID" value="OB02G32260.1"/>
    <property type="gene ID" value="OB02G32260"/>
</dbReference>
<protein>
    <submittedName>
        <fullName evidence="1">Uncharacterized protein</fullName>
    </submittedName>
</protein>
<dbReference type="HOGENOM" id="CLU_2433359_0_0_1"/>
<dbReference type="AlphaFoldDB" id="J3LF09"/>
<reference evidence="1" key="1">
    <citation type="submission" date="2013-04" db="UniProtKB">
        <authorList>
            <consortium name="EnsemblPlants"/>
        </authorList>
    </citation>
    <scope>IDENTIFICATION</scope>
</reference>
<dbReference type="Gramene" id="OB02G32260.1">
    <property type="protein sequence ID" value="OB02G32260.1"/>
    <property type="gene ID" value="OB02G32260"/>
</dbReference>
<organism evidence="1">
    <name type="scientific">Oryza brachyantha</name>
    <name type="common">malo sina</name>
    <dbReference type="NCBI Taxonomy" id="4533"/>
    <lineage>
        <taxon>Eukaryota</taxon>
        <taxon>Viridiplantae</taxon>
        <taxon>Streptophyta</taxon>
        <taxon>Embryophyta</taxon>
        <taxon>Tracheophyta</taxon>
        <taxon>Spermatophyta</taxon>
        <taxon>Magnoliopsida</taxon>
        <taxon>Liliopsida</taxon>
        <taxon>Poales</taxon>
        <taxon>Poaceae</taxon>
        <taxon>BOP clade</taxon>
        <taxon>Oryzoideae</taxon>
        <taxon>Oryzeae</taxon>
        <taxon>Oryzinae</taxon>
        <taxon>Oryza</taxon>
    </lineage>
</organism>
<keyword evidence="2" id="KW-1185">Reference proteome</keyword>
<evidence type="ECO:0000313" key="2">
    <source>
        <dbReference type="Proteomes" id="UP000006038"/>
    </source>
</evidence>
<dbReference type="Proteomes" id="UP000006038">
    <property type="component" value="Unassembled WGS sequence"/>
</dbReference>
<sequence length="91" mass="9699">SNSGSSAAISLYCLRSSLGRTLARLHTASITALESPSTQTRHHPFLAASSSPRLYTPPMLAALARCLHDPSKLSFIHPVSGFLHVLADSDE</sequence>
<accession>J3LF09</accession>
<name>J3LF09_ORYBR</name>
<evidence type="ECO:0000313" key="1">
    <source>
        <dbReference type="EnsemblPlants" id="OB02G32260.1"/>
    </source>
</evidence>
<proteinExistence type="predicted"/>